<feature type="compositionally biased region" description="Basic and acidic residues" evidence="1">
    <location>
        <begin position="401"/>
        <end position="416"/>
    </location>
</feature>
<evidence type="ECO:0000313" key="3">
    <source>
        <dbReference type="Proteomes" id="UP001652642"/>
    </source>
</evidence>
<dbReference type="InterPro" id="IPR037249">
    <property type="entry name" value="TAFH/NHR1_dom_sf"/>
</dbReference>
<dbReference type="SUPFAM" id="SSF54695">
    <property type="entry name" value="POZ domain"/>
    <property type="match status" value="3"/>
</dbReference>
<evidence type="ECO:0000256" key="1">
    <source>
        <dbReference type="SAM" id="MobiDB-lite"/>
    </source>
</evidence>
<dbReference type="InterPro" id="IPR003131">
    <property type="entry name" value="T1-type_BTB"/>
</dbReference>
<proteinExistence type="predicted"/>
<protein>
    <submittedName>
        <fullName evidence="4">BTB/POZ domain-containing protein KCTD19</fullName>
    </submittedName>
</protein>
<reference evidence="4" key="1">
    <citation type="submission" date="2025-08" db="UniProtKB">
        <authorList>
            <consortium name="RefSeq"/>
        </authorList>
    </citation>
    <scope>IDENTIFICATION</scope>
</reference>
<feature type="region of interest" description="Disordered" evidence="1">
    <location>
        <begin position="693"/>
        <end position="764"/>
    </location>
</feature>
<organism evidence="3 4">
    <name type="scientific">Pogona vitticeps</name>
    <name type="common">central bearded dragon</name>
    <dbReference type="NCBI Taxonomy" id="103695"/>
    <lineage>
        <taxon>Eukaryota</taxon>
        <taxon>Metazoa</taxon>
        <taxon>Chordata</taxon>
        <taxon>Craniata</taxon>
        <taxon>Vertebrata</taxon>
        <taxon>Euteleostomi</taxon>
        <taxon>Lepidosauria</taxon>
        <taxon>Squamata</taxon>
        <taxon>Bifurcata</taxon>
        <taxon>Unidentata</taxon>
        <taxon>Episquamata</taxon>
        <taxon>Toxicofera</taxon>
        <taxon>Iguania</taxon>
        <taxon>Acrodonta</taxon>
        <taxon>Agamidae</taxon>
        <taxon>Amphibolurinae</taxon>
        <taxon>Pogona</taxon>
    </lineage>
</organism>
<feature type="compositionally biased region" description="Basic and acidic residues" evidence="1">
    <location>
        <begin position="693"/>
        <end position="705"/>
    </location>
</feature>
<dbReference type="Pfam" id="PF02214">
    <property type="entry name" value="BTB_2"/>
    <property type="match status" value="1"/>
</dbReference>
<dbReference type="PANTHER" id="PTHR14499:SF20">
    <property type="entry name" value="BTB_POZ DOMAIN-CONTAINING PROTEIN KCTD19"/>
    <property type="match status" value="1"/>
</dbReference>
<dbReference type="Gene3D" id="3.30.710.10">
    <property type="entry name" value="Potassium Channel Kv1.1, Chain A"/>
    <property type="match status" value="3"/>
</dbReference>
<feature type="region of interest" description="Disordered" evidence="1">
    <location>
        <begin position="783"/>
        <end position="886"/>
    </location>
</feature>
<name>A0ABM5EUU6_9SAUR</name>
<dbReference type="Gene3D" id="1.20.120.1110">
    <property type="entry name" value="TAFH/NHR1 domain"/>
    <property type="match status" value="1"/>
</dbReference>
<feature type="compositionally biased region" description="Pro residues" evidence="1">
    <location>
        <begin position="54"/>
        <end position="64"/>
    </location>
</feature>
<feature type="domain" description="Potassium channel tetramerisation-type BTB" evidence="2">
    <location>
        <begin position="141"/>
        <end position="234"/>
    </location>
</feature>
<dbReference type="GeneID" id="110081324"/>
<dbReference type="InterPro" id="IPR011333">
    <property type="entry name" value="SKP1/BTB/POZ_sf"/>
</dbReference>
<gene>
    <name evidence="4" type="primary">KCTD19</name>
</gene>
<dbReference type="Proteomes" id="UP001652642">
    <property type="component" value="Chromosome 10"/>
</dbReference>
<evidence type="ECO:0000313" key="4">
    <source>
        <dbReference type="RefSeq" id="XP_072836921.1"/>
    </source>
</evidence>
<feature type="region of interest" description="Disordered" evidence="1">
    <location>
        <begin position="401"/>
        <end position="423"/>
    </location>
</feature>
<dbReference type="CDD" id="cd18373">
    <property type="entry name" value="BTB1_POZ_KCTD19"/>
    <property type="match status" value="1"/>
</dbReference>
<feature type="compositionally biased region" description="Basic and acidic residues" evidence="1">
    <location>
        <begin position="97"/>
        <end position="107"/>
    </location>
</feature>
<sequence>MGGQSLRRPSPPLGSRFPAFPQFGKRTIGQGGALPGRASSAAAREGCRDLAFPSLPPSLPGHPHPPLRRPRAERRPNPCAPARKKPEGRARPRRPLSRPEREERLAGMEEPAAPPPEPPGAREEGAAEEAEEEEAEEAPKVQLNVGGWDFSVPRRQLAQFPDSLLWEAVASSPSSPSSGPAGLALPPEDARWFLDRDGGTFRHVHYYLHTGRLSCSSCAELSLLYEQAALLRLGPLLQTLDNLKEGKHNLRIRPADIPIAERASMNYWRTRKCISKPAEFPLKSPTFTGLQEKAPLGLMDTPLLDTEDEVHYCFLPLEQVEKHPSLVTDDNLLWLCDNAVVIECEGSEFRFIANFLRSEKILLPDNFSNMEVLEAEAEALGIPEVMEAVKSYRSNPGFCPEERADNQGSVRRDAEGQRGAPKAARRPLPLYPMALGLLVKYPDSALGQLHVEGTLDGNWLYLSGNGVLFQHVTNWLGTCRLPLTRNISELPKLCAYLDQMDAVYEPMKDALKIYLKERMPTGAVGKGADWTAEMAVFPLHHIVKVYVGSHWYATYLQTLLKFPELLSNCRKASWIAYGQSLLIHGDGQMFRHVLNFLRLGKLFLPSDFKEWSLLRQEVMEYQIPSLVEALCQYDTHRLRTQPQDAQSEAFPFRNLEISVSEKEDEAGENPQECSHIVLDLDQGARDWRANRDAEGMKEGSGENEKSPGASPTKAAKRSNPWEAGPPPLDSWGHPCSGGQPESPPRKRGQKGNVTKRSDARDTPIQRLISLVQGWDMVSRRLHEAGPVPAPSGIKAEEEPRRRAPCPSPAGGGLEPSCHGLVIQAAPKAGPSLPAPSGREGWRGQTGSPSLAEERTTTTTLLGPEPRSRQRGKGTFPEDASAAAAAAAGNPRGKAGLILKLEHPPVVAADGSCMAHEGSILYSTCLEDMKLASSLAPPGAQEVVFLSFPLSQEEIFYARKCHAFLTDVILESIRQKDSRETTAKVEGLVQRLWSLQISAEEFVAGLLGVAPFRAKSQAKSHNETFTRWIEFTLPFAWKYSCCMDLLIKKGYFKSLSLFMLEKYLHKPQ</sequence>
<evidence type="ECO:0000259" key="2">
    <source>
        <dbReference type="Pfam" id="PF02214"/>
    </source>
</evidence>
<keyword evidence="3" id="KW-1185">Reference proteome</keyword>
<feature type="compositionally biased region" description="Acidic residues" evidence="1">
    <location>
        <begin position="126"/>
        <end position="136"/>
    </location>
</feature>
<accession>A0ABM5EUU6</accession>
<feature type="region of interest" description="Disordered" evidence="1">
    <location>
        <begin position="1"/>
        <end position="142"/>
    </location>
</feature>
<dbReference type="PANTHER" id="PTHR14499">
    <property type="entry name" value="POTASSIUM CHANNEL TETRAMERIZATION DOMAIN-CONTAINING"/>
    <property type="match status" value="1"/>
</dbReference>
<dbReference type="RefSeq" id="XP_072836921.1">
    <property type="nucleotide sequence ID" value="XM_072980820.1"/>
</dbReference>